<evidence type="ECO:0000313" key="13">
    <source>
        <dbReference type="EMBL" id="GAO43275.1"/>
    </source>
</evidence>
<keyword evidence="9" id="KW-0170">Cobalt</keyword>
<evidence type="ECO:0000313" key="14">
    <source>
        <dbReference type="Proteomes" id="UP000033121"/>
    </source>
</evidence>
<dbReference type="Gene3D" id="1.20.1090.10">
    <property type="entry name" value="Dehydroquinate synthase-like - alpha domain"/>
    <property type="match status" value="1"/>
</dbReference>
<dbReference type="RefSeq" id="WP_046369179.1">
    <property type="nucleotide sequence ID" value="NZ_BBWV01000002.1"/>
</dbReference>
<keyword evidence="14" id="KW-1185">Reference proteome</keyword>
<dbReference type="STRING" id="1220578.FPE01S_02_03790"/>
<dbReference type="GO" id="GO:0009423">
    <property type="term" value="P:chorismate biosynthetic process"/>
    <property type="evidence" value="ECO:0007669"/>
    <property type="project" value="UniProtKB-UniRule"/>
</dbReference>
<dbReference type="Proteomes" id="UP000033121">
    <property type="component" value="Unassembled WGS sequence"/>
</dbReference>
<dbReference type="Pfam" id="PF01761">
    <property type="entry name" value="DHQ_synthase"/>
    <property type="match status" value="1"/>
</dbReference>
<evidence type="ECO:0000256" key="4">
    <source>
        <dbReference type="ARBA" id="ARBA00022723"/>
    </source>
</evidence>
<keyword evidence="6" id="KW-0862">Zinc</keyword>
<evidence type="ECO:0000256" key="7">
    <source>
        <dbReference type="ARBA" id="ARBA00023027"/>
    </source>
</evidence>
<keyword evidence="5" id="KW-0547">Nucleotide-binding</keyword>
<proteinExistence type="predicted"/>
<dbReference type="CDD" id="cd08195">
    <property type="entry name" value="DHQS"/>
    <property type="match status" value="1"/>
</dbReference>
<dbReference type="AlphaFoldDB" id="A0A0E9N1Q7"/>
<evidence type="ECO:0000256" key="1">
    <source>
        <dbReference type="ARBA" id="ARBA00001911"/>
    </source>
</evidence>
<evidence type="ECO:0000256" key="10">
    <source>
        <dbReference type="NCBIfam" id="TIGR01357"/>
    </source>
</evidence>
<dbReference type="GO" id="GO:0046872">
    <property type="term" value="F:metal ion binding"/>
    <property type="evidence" value="ECO:0007669"/>
    <property type="project" value="UniProtKB-KW"/>
</dbReference>
<dbReference type="PANTHER" id="PTHR43622">
    <property type="entry name" value="3-DEHYDROQUINATE SYNTHASE"/>
    <property type="match status" value="1"/>
</dbReference>
<evidence type="ECO:0000256" key="8">
    <source>
        <dbReference type="ARBA" id="ARBA00023239"/>
    </source>
</evidence>
<dbReference type="InterPro" id="IPR030960">
    <property type="entry name" value="DHQS/DOIS_N"/>
</dbReference>
<reference evidence="13 14" key="1">
    <citation type="submission" date="2015-04" db="EMBL/GenBank/DDBJ databases">
        <title>Whole genome shotgun sequence of Flavihumibacter petaseus NBRC 106054.</title>
        <authorList>
            <person name="Miyazawa S."/>
            <person name="Hosoyama A."/>
            <person name="Hashimoto M."/>
            <person name="Noguchi M."/>
            <person name="Tsuchikane K."/>
            <person name="Ohji S."/>
            <person name="Yamazoe A."/>
            <person name="Ichikawa N."/>
            <person name="Kimura A."/>
            <person name="Fujita N."/>
        </authorList>
    </citation>
    <scope>NUCLEOTIDE SEQUENCE [LARGE SCALE GENOMIC DNA]</scope>
    <source>
        <strain evidence="13 14">NBRC 106054</strain>
    </source>
</reference>
<dbReference type="GO" id="GO:0005737">
    <property type="term" value="C:cytoplasm"/>
    <property type="evidence" value="ECO:0007669"/>
    <property type="project" value="InterPro"/>
</dbReference>
<feature type="domain" description="3-dehydroquinate synthase N-terminal" evidence="11">
    <location>
        <begin position="55"/>
        <end position="167"/>
    </location>
</feature>
<dbReference type="InterPro" id="IPR030963">
    <property type="entry name" value="DHQ_synth_fam"/>
</dbReference>
<comment type="cofactor">
    <cofactor evidence="2">
        <name>Co(2+)</name>
        <dbReference type="ChEBI" id="CHEBI:48828"/>
    </cofactor>
</comment>
<dbReference type="PANTHER" id="PTHR43622:SF1">
    <property type="entry name" value="3-DEHYDROQUINATE SYNTHASE"/>
    <property type="match status" value="1"/>
</dbReference>
<dbReference type="InterPro" id="IPR056179">
    <property type="entry name" value="DHQS_C"/>
</dbReference>
<dbReference type="InterPro" id="IPR050071">
    <property type="entry name" value="Dehydroquinate_synthase"/>
</dbReference>
<gene>
    <name evidence="13" type="primary">aroB</name>
    <name evidence="13" type="ORF">FPE01S_02_03790</name>
</gene>
<dbReference type="GO" id="GO:0009073">
    <property type="term" value="P:aromatic amino acid family biosynthetic process"/>
    <property type="evidence" value="ECO:0007669"/>
    <property type="project" value="InterPro"/>
</dbReference>
<evidence type="ECO:0000256" key="3">
    <source>
        <dbReference type="ARBA" id="ARBA00003485"/>
    </source>
</evidence>
<evidence type="ECO:0000256" key="5">
    <source>
        <dbReference type="ARBA" id="ARBA00022741"/>
    </source>
</evidence>
<evidence type="ECO:0000256" key="6">
    <source>
        <dbReference type="ARBA" id="ARBA00022833"/>
    </source>
</evidence>
<dbReference type="EC" id="4.2.3.4" evidence="10"/>
<evidence type="ECO:0000256" key="9">
    <source>
        <dbReference type="ARBA" id="ARBA00023285"/>
    </source>
</evidence>
<organism evidence="13 14">
    <name type="scientific">Flavihumibacter petaseus NBRC 106054</name>
    <dbReference type="NCBI Taxonomy" id="1220578"/>
    <lineage>
        <taxon>Bacteria</taxon>
        <taxon>Pseudomonadati</taxon>
        <taxon>Bacteroidota</taxon>
        <taxon>Chitinophagia</taxon>
        <taxon>Chitinophagales</taxon>
        <taxon>Chitinophagaceae</taxon>
        <taxon>Flavihumibacter</taxon>
    </lineage>
</organism>
<keyword evidence="7" id="KW-0520">NAD</keyword>
<protein>
    <recommendedName>
        <fullName evidence="10">3-dehydroquinate synthase</fullName>
        <ecNumber evidence="10">4.2.3.4</ecNumber>
    </recommendedName>
</protein>
<dbReference type="NCBIfam" id="TIGR01357">
    <property type="entry name" value="aroB"/>
    <property type="match status" value="1"/>
</dbReference>
<evidence type="ECO:0000256" key="2">
    <source>
        <dbReference type="ARBA" id="ARBA00001941"/>
    </source>
</evidence>
<comment type="caution">
    <text evidence="13">The sequence shown here is derived from an EMBL/GenBank/DDBJ whole genome shotgun (WGS) entry which is preliminary data.</text>
</comment>
<evidence type="ECO:0000259" key="12">
    <source>
        <dbReference type="Pfam" id="PF24621"/>
    </source>
</evidence>
<comment type="cofactor">
    <cofactor evidence="1">
        <name>NAD(+)</name>
        <dbReference type="ChEBI" id="CHEBI:57540"/>
    </cofactor>
</comment>
<keyword evidence="4" id="KW-0479">Metal-binding</keyword>
<evidence type="ECO:0000259" key="11">
    <source>
        <dbReference type="Pfam" id="PF01761"/>
    </source>
</evidence>
<dbReference type="GO" id="GO:0003856">
    <property type="term" value="F:3-dehydroquinate synthase activity"/>
    <property type="evidence" value="ECO:0007669"/>
    <property type="project" value="UniProtKB-UniRule"/>
</dbReference>
<dbReference type="InterPro" id="IPR016037">
    <property type="entry name" value="DHQ_synth_AroB"/>
</dbReference>
<dbReference type="PIRSF" id="PIRSF001455">
    <property type="entry name" value="DHQ_synth"/>
    <property type="match status" value="1"/>
</dbReference>
<dbReference type="EMBL" id="BBWV01000002">
    <property type="protein sequence ID" value="GAO43275.1"/>
    <property type="molecule type" value="Genomic_DNA"/>
</dbReference>
<accession>A0A0E9N1Q7</accession>
<keyword evidence="8" id="KW-0456">Lyase</keyword>
<dbReference type="Pfam" id="PF24621">
    <property type="entry name" value="DHQS_C"/>
    <property type="match status" value="1"/>
</dbReference>
<sequence>MEKKSIRIGQAVTDYYFGGGLKQLATVTDKRHTVVLTDENLYGIYEKQLKGWKTIVLPPGEAHKQQSTVDGVMNQLIGAEADRKSTLVGLGGGVITDLAGYIGATYLRGIRVGFIPGSLLAMVDASIGGKNGVDVGVYKNLVGTIRQPSFLLFDAALLQSLPENEWQNGFAEIIKHACIKDAAMFRELEATDIAGYRKNKKALAALLRRNALLKTKVVQKDETEQGDRKLLNFGHTLAHALENLFQLSHGEAVAIGMAYASEISASELGFRQAERVKRVIAQYGLPTKLSFDPDPVFDILKHDKKRERDSLHYILLERIGKGVVHTLPLTTVKKIIEQIS</sequence>
<feature type="domain" description="3-dehydroquinate synthase C-terminal" evidence="12">
    <location>
        <begin position="169"/>
        <end position="305"/>
    </location>
</feature>
<dbReference type="SUPFAM" id="SSF56796">
    <property type="entry name" value="Dehydroquinate synthase-like"/>
    <property type="match status" value="1"/>
</dbReference>
<dbReference type="Gene3D" id="3.40.50.1970">
    <property type="match status" value="1"/>
</dbReference>
<name>A0A0E9N1Q7_9BACT</name>
<comment type="function">
    <text evidence="3">Catalyzes the conversion of 3-deoxy-D-arabino-heptulosonate 7-phosphate (DAHP) to dehydroquinate (DHQ).</text>
</comment>
<dbReference type="GO" id="GO:0000166">
    <property type="term" value="F:nucleotide binding"/>
    <property type="evidence" value="ECO:0007669"/>
    <property type="project" value="UniProtKB-KW"/>
</dbReference>
<dbReference type="OrthoDB" id="9806583at2"/>